<gene>
    <name evidence="3" type="ORF">DL796_00145</name>
</gene>
<dbReference type="CDD" id="cd20706">
    <property type="entry name" value="MIX_II"/>
    <property type="match status" value="1"/>
</dbReference>
<reference evidence="3 4" key="1">
    <citation type="submission" date="2018-05" db="EMBL/GenBank/DDBJ databases">
        <title>Kangiella spongicola genome sequence.</title>
        <authorList>
            <person name="Maclea K.S."/>
            <person name="Goen A.E."/>
            <person name="Kelley C."/>
            <person name="Underriner A."/>
            <person name="Silverwood T."/>
            <person name="Trachtenberg A.M."/>
        </authorList>
    </citation>
    <scope>NUCLEOTIDE SEQUENCE [LARGE SCALE GENOMIC DNA]</scope>
    <source>
        <strain evidence="3 4">ATCC BAA-2076</strain>
    </source>
</reference>
<keyword evidence="1" id="KW-0812">Transmembrane</keyword>
<protein>
    <recommendedName>
        <fullName evidence="2">Toxin VasX N-terminal region domain-containing protein</fullName>
    </recommendedName>
</protein>
<dbReference type="AlphaFoldDB" id="A0A318D2V7"/>
<evidence type="ECO:0000256" key="1">
    <source>
        <dbReference type="SAM" id="Phobius"/>
    </source>
</evidence>
<keyword evidence="1" id="KW-1133">Transmembrane helix</keyword>
<sequence length="1030" mass="114289">MTTGTDTTKAQQEGSSVADAQCAGTIPIIPVRYAIVPRKDDSQPDYLYADKDCGAHLEQGFEKLSRSIYTVRALRPGYIYLYDETKGTLFIWEADGKGNYTEMRYTSLENYQKPDNLSAGRTLKNVWAFEDSDTVHIGFTTNLLTQKMVLKVEQDSAFRSKFMHPVKVKELNDWSEQPTTQKHMFGLADAPNIIEEYKGKVTDFGWSNYEEQEQTSISQYENLALDYHVKSRSKVPAFITLYDNEAMTQDVGNIAAQHIHEIADALQRVKTGEGGELPDTALLDTSDISAASANLYRKKMVYESLKQTLMGGYQKDKVEDIPKLSKLAKETLQYYKGGSRNSPRKVTDSEAELYTLSNKNYNEQAEEILEHLDEKKMDKFHSDWNDLEEKIALLKPKARNALADHAIWLKTSEAGNESKATALGAPLSTYDKTNVHSALWFEMTTALCIDGMGAVIPNDLEYKDERDKLLDKWIKDQNSLIYQSIAPFDPFKEEFWVFKDKLDSAGDILGGATAGLESLHKMFPYTRATEITTKAIVSYGMRKLDTSVKWSENFFDTLGKQLNANKTQVAMQMLAARYNLSKSSVLNHAITKKTNLWINQALRQAPTANSNIKTKLVNTNGVFNLKQVNTTTQVAPKMSANLLREIGKLPLGAIVSYFHYINLSGAMSSFSENKSGLNAANMLSAMMGAAGAFGETALGLRAIATKTMPTNHIVARSTQHIVFKALASKAFIRITGYGGALVEAGIHVWDGMTLKSNGDKDAANWSYAAGATLGVGGFIMTAGTITGIKAAAAGASLVPGVGWIVAGILLIGIGILCVIQKVKSTNTPFQIWLNRSCLGVNNTKVGLPYLSVAQETQGYAVVCYSARKLEELPSNLQDAEHGLDWKYNSIAPTVSVSTMLTYQLFHECPPDKGIADYAETDWNDNMFSDDVVSFLIFLPGYDINNSQHRIKMFAYDEWSVDGDDYKEATPLNVNTSVNIISHQYTESGLLIHLDKKMKDWSADSVRLEIDYWPNKASLNTKVTSNLFLDG</sequence>
<dbReference type="Pfam" id="PF20249">
    <property type="entry name" value="VasX_N"/>
    <property type="match status" value="1"/>
</dbReference>
<keyword evidence="4" id="KW-1185">Reference proteome</keyword>
<dbReference type="OrthoDB" id="6178961at2"/>
<proteinExistence type="predicted"/>
<keyword evidence="1" id="KW-0472">Membrane</keyword>
<comment type="caution">
    <text evidence="3">The sequence shown here is derived from an EMBL/GenBank/DDBJ whole genome shotgun (WGS) entry which is preliminary data.</text>
</comment>
<organism evidence="3 4">
    <name type="scientific">Kangiella spongicola</name>
    <dbReference type="NCBI Taxonomy" id="796379"/>
    <lineage>
        <taxon>Bacteria</taxon>
        <taxon>Pseudomonadati</taxon>
        <taxon>Pseudomonadota</taxon>
        <taxon>Gammaproteobacteria</taxon>
        <taxon>Kangiellales</taxon>
        <taxon>Kangiellaceae</taxon>
        <taxon>Kangiella</taxon>
    </lineage>
</organism>
<dbReference type="NCBIfam" id="NF041559">
    <property type="entry name" value="BTH_I2691_fam"/>
    <property type="match status" value="1"/>
</dbReference>
<evidence type="ECO:0000313" key="4">
    <source>
        <dbReference type="Proteomes" id="UP000247689"/>
    </source>
</evidence>
<feature type="domain" description="Toxin VasX N-terminal region" evidence="2">
    <location>
        <begin position="22"/>
        <end position="174"/>
    </location>
</feature>
<feature type="transmembrane region" description="Helical" evidence="1">
    <location>
        <begin position="797"/>
        <end position="816"/>
    </location>
</feature>
<accession>A0A318D2V7</accession>
<evidence type="ECO:0000259" key="2">
    <source>
        <dbReference type="Pfam" id="PF20249"/>
    </source>
</evidence>
<dbReference type="InterPro" id="IPR048126">
    <property type="entry name" value="Toxin_VasX"/>
</dbReference>
<feature type="transmembrane region" description="Helical" evidence="1">
    <location>
        <begin position="765"/>
        <end position="785"/>
    </location>
</feature>
<evidence type="ECO:0000313" key="3">
    <source>
        <dbReference type="EMBL" id="PXF63602.1"/>
    </source>
</evidence>
<dbReference type="InterPro" id="IPR046864">
    <property type="entry name" value="VasX_N"/>
</dbReference>
<name>A0A318D2V7_9GAMM</name>
<dbReference type="EMBL" id="QICH01000001">
    <property type="protein sequence ID" value="PXF63602.1"/>
    <property type="molecule type" value="Genomic_DNA"/>
</dbReference>
<dbReference type="Proteomes" id="UP000247689">
    <property type="component" value="Unassembled WGS sequence"/>
</dbReference>
<dbReference type="RefSeq" id="WP_110198870.1">
    <property type="nucleotide sequence ID" value="NZ_QICH01000001.1"/>
</dbReference>